<dbReference type="SUPFAM" id="SSF81324">
    <property type="entry name" value="Voltage-gated potassium channels"/>
    <property type="match status" value="2"/>
</dbReference>
<evidence type="ECO:0000256" key="8">
    <source>
        <dbReference type="ARBA" id="ARBA00023136"/>
    </source>
</evidence>
<comment type="subcellular location">
    <subcellularLocation>
        <location evidence="1">Membrane</location>
        <topology evidence="1">Multi-pass membrane protein</topology>
    </subcellularLocation>
</comment>
<dbReference type="GO" id="GO:0001518">
    <property type="term" value="C:voltage-gated sodium channel complex"/>
    <property type="evidence" value="ECO:0007669"/>
    <property type="project" value="TreeGrafter"/>
</dbReference>
<keyword evidence="7" id="KW-0406">Ion transport</keyword>
<dbReference type="EMBL" id="HBJA01104902">
    <property type="protein sequence ID" value="CAE0824956.1"/>
    <property type="molecule type" value="Transcribed_RNA"/>
</dbReference>
<feature type="transmembrane region" description="Helical" evidence="11">
    <location>
        <begin position="487"/>
        <end position="510"/>
    </location>
</feature>
<evidence type="ECO:0000256" key="6">
    <source>
        <dbReference type="ARBA" id="ARBA00022989"/>
    </source>
</evidence>
<gene>
    <name evidence="13" type="ORF">EGYM00163_LOCUS36199</name>
</gene>
<feature type="transmembrane region" description="Helical" evidence="11">
    <location>
        <begin position="446"/>
        <end position="467"/>
    </location>
</feature>
<feature type="transmembrane region" description="Helical" evidence="11">
    <location>
        <begin position="335"/>
        <end position="359"/>
    </location>
</feature>
<evidence type="ECO:0000259" key="12">
    <source>
        <dbReference type="Pfam" id="PF00520"/>
    </source>
</evidence>
<dbReference type="Gene3D" id="1.20.120.350">
    <property type="entry name" value="Voltage-gated potassium channels. Chain C"/>
    <property type="match status" value="2"/>
</dbReference>
<evidence type="ECO:0000256" key="2">
    <source>
        <dbReference type="ARBA" id="ARBA00022448"/>
    </source>
</evidence>
<evidence type="ECO:0000256" key="10">
    <source>
        <dbReference type="ARBA" id="ARBA00023303"/>
    </source>
</evidence>
<dbReference type="FunFam" id="1.20.120.350:FF:000009">
    <property type="entry name" value="Voltage-dependent T-type calcium channel subunit alpha"/>
    <property type="match status" value="1"/>
</dbReference>
<dbReference type="InterPro" id="IPR043203">
    <property type="entry name" value="VGCC_Ca_Na"/>
</dbReference>
<feature type="transmembrane region" description="Helical" evidence="11">
    <location>
        <begin position="109"/>
        <end position="132"/>
    </location>
</feature>
<keyword evidence="8 11" id="KW-0472">Membrane</keyword>
<keyword evidence="9" id="KW-0325">Glycoprotein</keyword>
<sequence>MLNADRSRGQTGSLVPSFANAKSEEYPNFDAAMVPMPEQPQTENHSMSGTGGDGAAHVEVSDGVPLWRASLRSLVQSTVWQGTILFLIVANTVTLAMEEPNISADIKSFLMWCDWIFLISFTVEAIVSIVAWGFITKEVGYFRSGWNILDFVVVVIGWATIQSSNGLTALRALRVLRPLRSINKVQGMKVIVEALISSLPMLWNATLLLLFFLFCFSILGLQLWNGTYHRRCYMLAANGTRWALDEAQYDQPCGPRGGLAWECVNDTWCLEPGSDEFAKQNMACHNPVPPHICPYRDDVLNFDNIGYSLLVIFKVLSTDDWPEDMHKSQFATAHISWIFFFTLAILGSFFAVNLLLAVVTSNFANESARIRESAEKKSQRKLIKEKKWAWNLWETRAEPGSQAWHKVRGWAKRIVGHSWYDHILLTVTVLNILVLAADYYNAPEELLQAIFIFNTTCTGIFIVDMVLKLVALGLTYFKDPYNTFDFLLVWLSVIQWFVSKNAVVSAFRALRLFRLVQKFPALRVLAATVVNSLESVAYLSLIMLLFIIICSTLGLQVFGTL</sequence>
<keyword evidence="3 11" id="KW-0812">Transmembrane</keyword>
<feature type="transmembrane region" description="Helical" evidence="11">
    <location>
        <begin position="419"/>
        <end position="439"/>
    </location>
</feature>
<keyword evidence="4" id="KW-0677">Repeat</keyword>
<feature type="transmembrane region" description="Helical" evidence="11">
    <location>
        <begin position="144"/>
        <end position="161"/>
    </location>
</feature>
<name>A0A7S4G4K2_9EUGL</name>
<feature type="transmembrane region" description="Helical" evidence="11">
    <location>
        <begin position="202"/>
        <end position="224"/>
    </location>
</feature>
<evidence type="ECO:0000256" key="11">
    <source>
        <dbReference type="SAM" id="Phobius"/>
    </source>
</evidence>
<evidence type="ECO:0000256" key="7">
    <source>
        <dbReference type="ARBA" id="ARBA00023065"/>
    </source>
</evidence>
<dbReference type="GO" id="GO:0005248">
    <property type="term" value="F:voltage-gated sodium channel activity"/>
    <property type="evidence" value="ECO:0007669"/>
    <property type="project" value="TreeGrafter"/>
</dbReference>
<organism evidence="13">
    <name type="scientific">Eutreptiella gymnastica</name>
    <dbReference type="NCBI Taxonomy" id="73025"/>
    <lineage>
        <taxon>Eukaryota</taxon>
        <taxon>Discoba</taxon>
        <taxon>Euglenozoa</taxon>
        <taxon>Euglenida</taxon>
        <taxon>Spirocuta</taxon>
        <taxon>Euglenophyceae</taxon>
        <taxon>Eutreptiales</taxon>
        <taxon>Eutreptiaceae</taxon>
        <taxon>Eutreptiella</taxon>
    </lineage>
</organism>
<feature type="domain" description="Ion transport" evidence="12">
    <location>
        <begin position="78"/>
        <end position="368"/>
    </location>
</feature>
<dbReference type="PANTHER" id="PTHR10037:SF62">
    <property type="entry name" value="SODIUM CHANNEL PROTEIN 60E"/>
    <property type="match status" value="1"/>
</dbReference>
<keyword evidence="6 11" id="KW-1133">Transmembrane helix</keyword>
<evidence type="ECO:0000256" key="4">
    <source>
        <dbReference type="ARBA" id="ARBA00022737"/>
    </source>
</evidence>
<dbReference type="PANTHER" id="PTHR10037">
    <property type="entry name" value="VOLTAGE-GATED CATION CHANNEL CALCIUM AND SODIUM"/>
    <property type="match status" value="1"/>
</dbReference>
<dbReference type="Gene3D" id="1.10.287.70">
    <property type="match status" value="1"/>
</dbReference>
<evidence type="ECO:0000256" key="5">
    <source>
        <dbReference type="ARBA" id="ARBA00022882"/>
    </source>
</evidence>
<reference evidence="13" key="1">
    <citation type="submission" date="2021-01" db="EMBL/GenBank/DDBJ databases">
        <authorList>
            <person name="Corre E."/>
            <person name="Pelletier E."/>
            <person name="Niang G."/>
            <person name="Scheremetjew M."/>
            <person name="Finn R."/>
            <person name="Kale V."/>
            <person name="Holt S."/>
            <person name="Cochrane G."/>
            <person name="Meng A."/>
            <person name="Brown T."/>
            <person name="Cohen L."/>
        </authorList>
    </citation>
    <scope>NUCLEOTIDE SEQUENCE</scope>
    <source>
        <strain evidence="13">CCMP1594</strain>
    </source>
</reference>
<keyword evidence="5" id="KW-0851">Voltage-gated channel</keyword>
<evidence type="ECO:0000256" key="1">
    <source>
        <dbReference type="ARBA" id="ARBA00004141"/>
    </source>
</evidence>
<proteinExistence type="predicted"/>
<feature type="transmembrane region" description="Helical" evidence="11">
    <location>
        <begin position="536"/>
        <end position="558"/>
    </location>
</feature>
<feature type="domain" description="Ion transport" evidence="12">
    <location>
        <begin position="417"/>
        <end position="558"/>
    </location>
</feature>
<accession>A0A7S4G4K2</accession>
<dbReference type="AlphaFoldDB" id="A0A7S4G4K2"/>
<evidence type="ECO:0000313" key="13">
    <source>
        <dbReference type="EMBL" id="CAE0824956.1"/>
    </source>
</evidence>
<dbReference type="InterPro" id="IPR027359">
    <property type="entry name" value="Volt_channel_dom_sf"/>
</dbReference>
<dbReference type="InterPro" id="IPR005821">
    <property type="entry name" value="Ion_trans_dom"/>
</dbReference>
<protein>
    <recommendedName>
        <fullName evidence="12">Ion transport domain-containing protein</fullName>
    </recommendedName>
</protein>
<feature type="transmembrane region" description="Helical" evidence="11">
    <location>
        <begin position="78"/>
        <end position="97"/>
    </location>
</feature>
<keyword evidence="10" id="KW-0407">Ion channel</keyword>
<evidence type="ECO:0000256" key="9">
    <source>
        <dbReference type="ARBA" id="ARBA00023180"/>
    </source>
</evidence>
<evidence type="ECO:0000256" key="3">
    <source>
        <dbReference type="ARBA" id="ARBA00022692"/>
    </source>
</evidence>
<keyword evidence="2" id="KW-0813">Transport</keyword>
<dbReference type="Pfam" id="PF00520">
    <property type="entry name" value="Ion_trans"/>
    <property type="match status" value="2"/>
</dbReference>